<reference evidence="2" key="1">
    <citation type="submission" date="2023-07" db="EMBL/GenBank/DDBJ databases">
        <title>30 novel species of actinomycetes from the DSMZ collection.</title>
        <authorList>
            <person name="Nouioui I."/>
        </authorList>
    </citation>
    <scope>NUCLEOTIDE SEQUENCE [LARGE SCALE GENOMIC DNA]</scope>
    <source>
        <strain evidence="2">DSM 41886</strain>
    </source>
</reference>
<evidence type="ECO:0000313" key="1">
    <source>
        <dbReference type="EMBL" id="MDT0445591.1"/>
    </source>
</evidence>
<proteinExistence type="predicted"/>
<sequence>MSPAPGVRVAIEVDAATVRRGDQLMIGGQSFTVHDLTTVQRGGKRLHFASGETFTMQRTTVLWAARLVDPRLRRGRP</sequence>
<evidence type="ECO:0000313" key="2">
    <source>
        <dbReference type="Proteomes" id="UP001183615"/>
    </source>
</evidence>
<dbReference type="Proteomes" id="UP001183615">
    <property type="component" value="Unassembled WGS sequence"/>
</dbReference>
<dbReference type="RefSeq" id="WP_311619772.1">
    <property type="nucleotide sequence ID" value="NZ_JAVREV010000014.1"/>
</dbReference>
<comment type="caution">
    <text evidence="1">The sequence shown here is derived from an EMBL/GenBank/DDBJ whole genome shotgun (WGS) entry which is preliminary data.</text>
</comment>
<dbReference type="EMBL" id="JAVREV010000014">
    <property type="protein sequence ID" value="MDT0445591.1"/>
    <property type="molecule type" value="Genomic_DNA"/>
</dbReference>
<gene>
    <name evidence="1" type="ORF">RM779_23775</name>
</gene>
<name>A0ABU2SA78_9ACTN</name>
<organism evidence="1 2">
    <name type="scientific">Streptomyces johnsoniae</name>
    <dbReference type="NCBI Taxonomy" id="3075532"/>
    <lineage>
        <taxon>Bacteria</taxon>
        <taxon>Bacillati</taxon>
        <taxon>Actinomycetota</taxon>
        <taxon>Actinomycetes</taxon>
        <taxon>Kitasatosporales</taxon>
        <taxon>Streptomycetaceae</taxon>
        <taxon>Streptomyces</taxon>
    </lineage>
</organism>
<keyword evidence="2" id="KW-1185">Reference proteome</keyword>
<accession>A0ABU2SA78</accession>
<protein>
    <submittedName>
        <fullName evidence="1">Uncharacterized protein</fullName>
    </submittedName>
</protein>